<dbReference type="PROSITE" id="PS50097">
    <property type="entry name" value="BTB"/>
    <property type="match status" value="1"/>
</dbReference>
<keyword evidence="2" id="KW-0677">Repeat</keyword>
<dbReference type="Pfam" id="PF24681">
    <property type="entry name" value="Kelch_KLHDC2_KLHL20_DRC7"/>
    <property type="match status" value="1"/>
</dbReference>
<organism evidence="4 5">
    <name type="scientific">Ridgeia piscesae</name>
    <name type="common">Tubeworm</name>
    <dbReference type="NCBI Taxonomy" id="27915"/>
    <lineage>
        <taxon>Eukaryota</taxon>
        <taxon>Metazoa</taxon>
        <taxon>Spiralia</taxon>
        <taxon>Lophotrochozoa</taxon>
        <taxon>Annelida</taxon>
        <taxon>Polychaeta</taxon>
        <taxon>Sedentaria</taxon>
        <taxon>Canalipalpata</taxon>
        <taxon>Sabellida</taxon>
        <taxon>Siboglinidae</taxon>
        <taxon>Ridgeia</taxon>
    </lineage>
</organism>
<dbReference type="PANTHER" id="PTHR45632">
    <property type="entry name" value="LD33804P"/>
    <property type="match status" value="1"/>
</dbReference>
<dbReference type="Gene3D" id="2.120.10.80">
    <property type="entry name" value="Kelch-type beta propeller"/>
    <property type="match status" value="1"/>
</dbReference>
<dbReference type="Pfam" id="PF00651">
    <property type="entry name" value="BTB"/>
    <property type="match status" value="1"/>
</dbReference>
<dbReference type="SUPFAM" id="SSF54695">
    <property type="entry name" value="POZ domain"/>
    <property type="match status" value="1"/>
</dbReference>
<dbReference type="InterPro" id="IPR015915">
    <property type="entry name" value="Kelch-typ_b-propeller"/>
</dbReference>
<name>A0AAD9UD01_RIDPI</name>
<dbReference type="InterPro" id="IPR006652">
    <property type="entry name" value="Kelch_1"/>
</dbReference>
<dbReference type="SMART" id="SM00612">
    <property type="entry name" value="Kelch"/>
    <property type="match status" value="4"/>
</dbReference>
<dbReference type="Pfam" id="PF01344">
    <property type="entry name" value="Kelch_1"/>
    <property type="match status" value="1"/>
</dbReference>
<reference evidence="4" key="1">
    <citation type="journal article" date="2023" name="Mol. Biol. Evol.">
        <title>Third-Generation Sequencing Reveals the Adaptive Role of the Epigenome in Three Deep-Sea Polychaetes.</title>
        <authorList>
            <person name="Perez M."/>
            <person name="Aroh O."/>
            <person name="Sun Y."/>
            <person name="Lan Y."/>
            <person name="Juniper S.K."/>
            <person name="Young C.R."/>
            <person name="Angers B."/>
            <person name="Qian P.Y."/>
        </authorList>
    </citation>
    <scope>NUCLEOTIDE SEQUENCE</scope>
    <source>
        <strain evidence="4">R07B-5</strain>
    </source>
</reference>
<comment type="caution">
    <text evidence="4">The sequence shown here is derived from an EMBL/GenBank/DDBJ whole genome shotgun (WGS) entry which is preliminary data.</text>
</comment>
<dbReference type="Gene3D" id="3.30.710.10">
    <property type="entry name" value="Potassium Channel Kv1.1, Chain A"/>
    <property type="match status" value="1"/>
</dbReference>
<dbReference type="SMART" id="SM00875">
    <property type="entry name" value="BACK"/>
    <property type="match status" value="1"/>
</dbReference>
<dbReference type="InterPro" id="IPR011705">
    <property type="entry name" value="BACK"/>
</dbReference>
<proteinExistence type="predicted"/>
<dbReference type="InterPro" id="IPR000210">
    <property type="entry name" value="BTB/POZ_dom"/>
</dbReference>
<dbReference type="AlphaFoldDB" id="A0AAD9UD01"/>
<evidence type="ECO:0000256" key="2">
    <source>
        <dbReference type="ARBA" id="ARBA00022737"/>
    </source>
</evidence>
<evidence type="ECO:0000256" key="1">
    <source>
        <dbReference type="ARBA" id="ARBA00022441"/>
    </source>
</evidence>
<dbReference type="InterPro" id="IPR017096">
    <property type="entry name" value="BTB-kelch_protein"/>
</dbReference>
<evidence type="ECO:0000259" key="3">
    <source>
        <dbReference type="PROSITE" id="PS50097"/>
    </source>
</evidence>
<dbReference type="PIRSF" id="PIRSF037037">
    <property type="entry name" value="Kelch-like_protein_gigaxonin"/>
    <property type="match status" value="1"/>
</dbReference>
<feature type="domain" description="BTB" evidence="3">
    <location>
        <begin position="34"/>
        <end position="101"/>
    </location>
</feature>
<dbReference type="Proteomes" id="UP001209878">
    <property type="component" value="Unassembled WGS sequence"/>
</dbReference>
<dbReference type="PANTHER" id="PTHR45632:SF3">
    <property type="entry name" value="KELCH-LIKE PROTEIN 32"/>
    <property type="match status" value="1"/>
</dbReference>
<gene>
    <name evidence="4" type="ORF">NP493_253g03065</name>
</gene>
<dbReference type="Pfam" id="PF07707">
    <property type="entry name" value="BACK"/>
    <property type="match status" value="1"/>
</dbReference>
<evidence type="ECO:0000313" key="5">
    <source>
        <dbReference type="Proteomes" id="UP001209878"/>
    </source>
</evidence>
<dbReference type="SUPFAM" id="SSF117281">
    <property type="entry name" value="Kelch motif"/>
    <property type="match status" value="1"/>
</dbReference>
<sequence>MALEAGEVELCSSDDHGSFLLQRLNQLRQEGLLCDFSLQIGKRTFVVHRAVMASCSDYFHALFSHDMIDSKNTSHRLHGLSVSGVQAVIDYAYTGTIPLTLSTVASVLDVAVFLQVTPAIKLCTQFLERNMTFSNAVKIAELGSRYGIRSLTEHHHQMVLSNFIRFTHTDEFLRLDGKTLAEYLEDDSLQAPDELSLLQAVMTWLEYAEEERCKDIDVVLDKIRYTNDGWPTIELAMNSDLFQRHAKCRDIVTRCQQYMQKPLRKHLSQSYRTRVRYHRQTLVQMGGIAGVVGYDIEREQDPVCCNHYYHRDLDHWVSLGVVGLSDVRSHCPLVEVNDFGVMVGGYLYMTDVGHEEVFQHCTNEVKLLTPSGFALWDLPYMSEPRAHHVAVYVQGFLYAIGGKNELGILRSVEQFDLDKETWTFVHPMENALFDHAGTAFKDQVYVSGGVVCDAVISTTWCYTPDTDTWTRQASMLTARTGHSMAAVESVVFVCGGKSHQCVSRCLSSVESYDPRVDQWSFVTPMRYDCCYMATVVLDNKLLVVGGEDSIGDLSNEIQQYDPSTSRWQHFSQLPMPLKNFGCCALTIKLNQHPTDEDDGAFKGVDYTFGLPQRSENCHR</sequence>
<evidence type="ECO:0000313" key="4">
    <source>
        <dbReference type="EMBL" id="KAK2184776.1"/>
    </source>
</evidence>
<dbReference type="InterPro" id="IPR011333">
    <property type="entry name" value="SKP1/BTB/POZ_sf"/>
</dbReference>
<accession>A0AAD9UD01</accession>
<dbReference type="EMBL" id="JAODUO010000253">
    <property type="protein sequence ID" value="KAK2184776.1"/>
    <property type="molecule type" value="Genomic_DNA"/>
</dbReference>
<keyword evidence="1" id="KW-0880">Kelch repeat</keyword>
<dbReference type="SMART" id="SM00225">
    <property type="entry name" value="BTB"/>
    <property type="match status" value="1"/>
</dbReference>
<protein>
    <recommendedName>
        <fullName evidence="3">BTB domain-containing protein</fullName>
    </recommendedName>
</protein>
<keyword evidence="5" id="KW-1185">Reference proteome</keyword>
<dbReference type="Gene3D" id="1.25.40.420">
    <property type="match status" value="1"/>
</dbReference>